<keyword evidence="6" id="KW-1185">Reference proteome</keyword>
<dbReference type="CDD" id="cd00082">
    <property type="entry name" value="HisKA"/>
    <property type="match status" value="1"/>
</dbReference>
<accession>A0A9W6GSW2</accession>
<dbReference type="AlphaFoldDB" id="A0A9W6GSW2"/>
<name>A0A9W6GSW2_9HYPH</name>
<proteinExistence type="predicted"/>
<dbReference type="SMART" id="SM00388">
    <property type="entry name" value="HisKA"/>
    <property type="match status" value="1"/>
</dbReference>
<comment type="caution">
    <text evidence="5">The sequence shown here is derived from an EMBL/GenBank/DDBJ whole genome shotgun (WGS) entry which is preliminary data.</text>
</comment>
<comment type="catalytic activity">
    <reaction evidence="1">
        <text>ATP + protein L-histidine = ADP + protein N-phospho-L-histidine.</text>
        <dbReference type="EC" id="2.7.13.3"/>
    </reaction>
</comment>
<feature type="compositionally biased region" description="Basic and acidic residues" evidence="3">
    <location>
        <begin position="16"/>
        <end position="35"/>
    </location>
</feature>
<protein>
    <recommendedName>
        <fullName evidence="2">histidine kinase</fullName>
        <ecNumber evidence="2">2.7.13.3</ecNumber>
    </recommendedName>
</protein>
<evidence type="ECO:0000256" key="1">
    <source>
        <dbReference type="ARBA" id="ARBA00000085"/>
    </source>
</evidence>
<organism evidence="5 6">
    <name type="scientific">Methylocystis echinoides</name>
    <dbReference type="NCBI Taxonomy" id="29468"/>
    <lineage>
        <taxon>Bacteria</taxon>
        <taxon>Pseudomonadati</taxon>
        <taxon>Pseudomonadota</taxon>
        <taxon>Alphaproteobacteria</taxon>
        <taxon>Hyphomicrobiales</taxon>
        <taxon>Methylocystaceae</taxon>
        <taxon>Methylocystis</taxon>
    </lineage>
</organism>
<feature type="domain" description="Signal transduction histidine kinase dimerisation/phosphoacceptor" evidence="4">
    <location>
        <begin position="104"/>
        <end position="173"/>
    </location>
</feature>
<feature type="compositionally biased region" description="Polar residues" evidence="3">
    <location>
        <begin position="1"/>
        <end position="10"/>
    </location>
</feature>
<evidence type="ECO:0000256" key="2">
    <source>
        <dbReference type="ARBA" id="ARBA00012438"/>
    </source>
</evidence>
<dbReference type="RefSeq" id="WP_281801451.1">
    <property type="nucleotide sequence ID" value="NZ_BSEC01000001.1"/>
</dbReference>
<dbReference type="Gene3D" id="1.10.287.130">
    <property type="match status" value="1"/>
</dbReference>
<feature type="region of interest" description="Disordered" evidence="3">
    <location>
        <begin position="1"/>
        <end position="35"/>
    </location>
</feature>
<dbReference type="EMBL" id="BSEC01000001">
    <property type="protein sequence ID" value="GLI92314.1"/>
    <property type="molecule type" value="Genomic_DNA"/>
</dbReference>
<evidence type="ECO:0000313" key="6">
    <source>
        <dbReference type="Proteomes" id="UP001144323"/>
    </source>
</evidence>
<dbReference type="InterPro" id="IPR003661">
    <property type="entry name" value="HisK_dim/P_dom"/>
</dbReference>
<dbReference type="Proteomes" id="UP001144323">
    <property type="component" value="Unassembled WGS sequence"/>
</dbReference>
<evidence type="ECO:0000256" key="3">
    <source>
        <dbReference type="SAM" id="MobiDB-lite"/>
    </source>
</evidence>
<dbReference type="Pfam" id="PF00512">
    <property type="entry name" value="HisKA"/>
    <property type="match status" value="1"/>
</dbReference>
<dbReference type="EC" id="2.7.13.3" evidence="2"/>
<gene>
    <name evidence="5" type="ORF">LMG27198_13060</name>
</gene>
<dbReference type="InterPro" id="IPR036097">
    <property type="entry name" value="HisK_dim/P_sf"/>
</dbReference>
<evidence type="ECO:0000313" key="5">
    <source>
        <dbReference type="EMBL" id="GLI92314.1"/>
    </source>
</evidence>
<dbReference type="GO" id="GO:0000155">
    <property type="term" value="F:phosphorelay sensor kinase activity"/>
    <property type="evidence" value="ECO:0007669"/>
    <property type="project" value="InterPro"/>
</dbReference>
<sequence length="177" mass="18958">MSEASDSASGQAGDGDALRDDIQTRAARETEHKLQQELRDMRSCLQTYEAENESLRAANAALRAANEELRTVNGELSRKLVSPVPGSANTNTAVESSDAVRLRLTSEMAATLAHEINQPLTAAATYLKVARRQIAGDGAKPDIASTLDKAAAQMLRAGEIIGRLREFLSGHEPDETA</sequence>
<dbReference type="SUPFAM" id="SSF47384">
    <property type="entry name" value="Homodimeric domain of signal transducing histidine kinase"/>
    <property type="match status" value="1"/>
</dbReference>
<evidence type="ECO:0000259" key="4">
    <source>
        <dbReference type="SMART" id="SM00388"/>
    </source>
</evidence>
<reference evidence="5" key="1">
    <citation type="journal article" date="2023" name="Int. J. Syst. Evol. Microbiol.">
        <title>Methylocystis iwaonis sp. nov., a type II methane-oxidizing bacterium from surface soil of a rice paddy field in Japan, and emended description of the genus Methylocystis (ex Whittenbury et al. 1970) Bowman et al. 1993.</title>
        <authorList>
            <person name="Kaise H."/>
            <person name="Sawadogo J.B."/>
            <person name="Alam M.S."/>
            <person name="Ueno C."/>
            <person name="Dianou D."/>
            <person name="Shinjo R."/>
            <person name="Asakawa S."/>
        </authorList>
    </citation>
    <scope>NUCLEOTIDE SEQUENCE</scope>
    <source>
        <strain evidence="5">LMG27198</strain>
    </source>
</reference>